<organism evidence="5 6">
    <name type="scientific">Anaerocolumna aminovalerica</name>
    <dbReference type="NCBI Taxonomy" id="1527"/>
    <lineage>
        <taxon>Bacteria</taxon>
        <taxon>Bacillati</taxon>
        <taxon>Bacillota</taxon>
        <taxon>Clostridia</taxon>
        <taxon>Lachnospirales</taxon>
        <taxon>Lachnospiraceae</taxon>
        <taxon>Anaerocolumna</taxon>
    </lineage>
</organism>
<sequence length="391" mass="46263">MLIEEVRNHLNNVIIPFWKSIHDDVYGGYYGYVNYDLKINEKAVKGCILNSRILWFFSNAYKLLKDESLLKEANHAYTFLKEHCIDKINGGVYWSLNYDGTVYDNTKHTYNQAFAVYALSSYYEISKKTEAIELAWSIYDVIEDNCLDINGYKEAFNIKFEPVNNDKLSENGIIAEKTMNTLLHVFEAYTELYRVTEEEKIKNRLRFMLDIFMEKIYNPEKLRQDVFFDKDWNSLIDLQSYGHDIETAWLLDRGLEVLNDVAYTKRVKPIISNLTQIVYERAYVRHSLLNECENGVDNTSRIWWVQAEAIVGFLNGYQNDMKKKEYMEAVISIWNFIKQFLVDKRKNSEWFWEVNEDGNPTSKKPIVEPWKCPYHNGRMCLEIIRRNIDAA</sequence>
<reference evidence="5 6" key="1">
    <citation type="submission" date="2016-10" db="EMBL/GenBank/DDBJ databases">
        <authorList>
            <person name="de Groot N.N."/>
        </authorList>
    </citation>
    <scope>NUCLEOTIDE SEQUENCE [LARGE SCALE GENOMIC DNA]</scope>
    <source>
        <strain evidence="5 6">DSM 1283</strain>
    </source>
</reference>
<keyword evidence="3 4" id="KW-0413">Isomerase</keyword>
<name>A0A1I5FZ90_9FIRM</name>
<comment type="similarity">
    <text evidence="2">Belongs to the N-acylglucosamine 2-epimerase family.</text>
</comment>
<dbReference type="InterPro" id="IPR012341">
    <property type="entry name" value="6hp_glycosidase-like_sf"/>
</dbReference>
<keyword evidence="6" id="KW-1185">Reference proteome</keyword>
<dbReference type="Gene3D" id="1.50.10.10">
    <property type="match status" value="1"/>
</dbReference>
<dbReference type="SUPFAM" id="SSF48208">
    <property type="entry name" value="Six-hairpin glycosidases"/>
    <property type="match status" value="1"/>
</dbReference>
<evidence type="ECO:0000256" key="1">
    <source>
        <dbReference type="ARBA" id="ARBA00001470"/>
    </source>
</evidence>
<dbReference type="InterPro" id="IPR010819">
    <property type="entry name" value="AGE/CE"/>
</dbReference>
<protein>
    <recommendedName>
        <fullName evidence="4">Cellobiose 2-epimerase</fullName>
        <shortName evidence="4">CE</shortName>
        <ecNumber evidence="4">5.1.3.11</ecNumber>
    </recommendedName>
</protein>
<evidence type="ECO:0000256" key="3">
    <source>
        <dbReference type="ARBA" id="ARBA00023235"/>
    </source>
</evidence>
<dbReference type="GO" id="GO:0005975">
    <property type="term" value="P:carbohydrate metabolic process"/>
    <property type="evidence" value="ECO:0007669"/>
    <property type="project" value="InterPro"/>
</dbReference>
<dbReference type="PANTHER" id="PTHR15108">
    <property type="entry name" value="N-ACYLGLUCOSAMINE-2-EPIMERASE"/>
    <property type="match status" value="1"/>
</dbReference>
<dbReference type="EC" id="5.1.3.11" evidence="4"/>
<proteinExistence type="inferred from homology"/>
<dbReference type="EMBL" id="FOWD01000016">
    <property type="protein sequence ID" value="SFO28933.1"/>
    <property type="molecule type" value="Genomic_DNA"/>
</dbReference>
<dbReference type="RefSeq" id="WP_091686814.1">
    <property type="nucleotide sequence ID" value="NZ_BAABFM010000020.1"/>
</dbReference>
<comment type="similarity">
    <text evidence="4">Belongs to the cellobiose 2-epimerase family.</text>
</comment>
<dbReference type="InterPro" id="IPR008928">
    <property type="entry name" value="6-hairpin_glycosidase_sf"/>
</dbReference>
<accession>A0A1I5FZ90</accession>
<evidence type="ECO:0000256" key="4">
    <source>
        <dbReference type="HAMAP-Rule" id="MF_00929"/>
    </source>
</evidence>
<evidence type="ECO:0000256" key="2">
    <source>
        <dbReference type="ARBA" id="ARBA00008558"/>
    </source>
</evidence>
<comment type="catalytic activity">
    <reaction evidence="1 4">
        <text>D-cellobiose = beta-D-glucosyl-(1-&gt;4)-D-mannopyranose</text>
        <dbReference type="Rhea" id="RHEA:23384"/>
        <dbReference type="ChEBI" id="CHEBI:17057"/>
        <dbReference type="ChEBI" id="CHEBI:47931"/>
        <dbReference type="EC" id="5.1.3.11"/>
    </reaction>
</comment>
<dbReference type="InterPro" id="IPR028584">
    <property type="entry name" value="Cellobiose_2_epim"/>
</dbReference>
<evidence type="ECO:0000313" key="6">
    <source>
        <dbReference type="Proteomes" id="UP000198806"/>
    </source>
</evidence>
<dbReference type="AlphaFoldDB" id="A0A1I5FZ90"/>
<dbReference type="STRING" id="1527.SAMN04489757_11680"/>
<dbReference type="GO" id="GO:0047736">
    <property type="term" value="F:cellobiose epimerase activity"/>
    <property type="evidence" value="ECO:0007669"/>
    <property type="project" value="UniProtKB-UniRule"/>
</dbReference>
<dbReference type="HAMAP" id="MF_00929">
    <property type="entry name" value="Cellobiose_2_epim"/>
    <property type="match status" value="1"/>
</dbReference>
<dbReference type="Pfam" id="PF07221">
    <property type="entry name" value="GlcNAc_2-epim"/>
    <property type="match status" value="1"/>
</dbReference>
<comment type="function">
    <text evidence="4">Catalyzes the reversible epimerization of cellobiose to 4-O-beta-D-glucopyranosyl-D-mannose (Glc-Man).</text>
</comment>
<evidence type="ECO:0000313" key="5">
    <source>
        <dbReference type="EMBL" id="SFO28933.1"/>
    </source>
</evidence>
<dbReference type="OrthoDB" id="5141876at2"/>
<dbReference type="Proteomes" id="UP000198806">
    <property type="component" value="Unassembled WGS sequence"/>
</dbReference>
<gene>
    <name evidence="5" type="ORF">SAMN04489757_11680</name>
</gene>